<evidence type="ECO:0000313" key="1">
    <source>
        <dbReference type="EMBL" id="MBS2967609.1"/>
    </source>
</evidence>
<dbReference type="RefSeq" id="WP_211556181.1">
    <property type="nucleotide sequence ID" value="NZ_JAGVRK010000001.1"/>
</dbReference>
<accession>A0ABS5LAX8</accession>
<evidence type="ECO:0000313" key="2">
    <source>
        <dbReference type="Proteomes" id="UP000682403"/>
    </source>
</evidence>
<comment type="caution">
    <text evidence="1">The sequence shown here is derived from an EMBL/GenBank/DDBJ whole genome shotgun (WGS) entry which is preliminary data.</text>
</comment>
<keyword evidence="2" id="KW-1185">Reference proteome</keyword>
<protein>
    <submittedName>
        <fullName evidence="1">YwqI/YxiC family protein</fullName>
    </submittedName>
</protein>
<dbReference type="EMBL" id="JAGVRK010000001">
    <property type="protein sequence ID" value="MBS2967609.1"/>
    <property type="molecule type" value="Genomic_DNA"/>
</dbReference>
<proteinExistence type="predicted"/>
<dbReference type="Pfam" id="PF17279">
    <property type="entry name" value="DUF5344"/>
    <property type="match status" value="1"/>
</dbReference>
<gene>
    <name evidence="1" type="ORF">J9317_02335</name>
</gene>
<name>A0ABS5LAX8_9BACI</name>
<dbReference type="Proteomes" id="UP000682403">
    <property type="component" value="Unassembled WGS sequence"/>
</dbReference>
<dbReference type="InterPro" id="IPR046318">
    <property type="entry name" value="DUF5344"/>
</dbReference>
<organism evidence="1 2">
    <name type="scientific">Metabacillus flavus</name>
    <dbReference type="NCBI Taxonomy" id="2823519"/>
    <lineage>
        <taxon>Bacteria</taxon>
        <taxon>Bacillati</taxon>
        <taxon>Bacillota</taxon>
        <taxon>Bacilli</taxon>
        <taxon>Bacillales</taxon>
        <taxon>Bacillaceae</taxon>
        <taxon>Metabacillus</taxon>
    </lineage>
</organism>
<reference evidence="1 2" key="1">
    <citation type="submission" date="2021-04" db="EMBL/GenBank/DDBJ databases">
        <title>Metabacillus sp. strain KIGAM252 whole genome sequence.</title>
        <authorList>
            <person name="Seo M.-J."/>
            <person name="Cho E.-S."/>
            <person name="Hwang C.Y."/>
            <person name="Yoon D.J."/>
        </authorList>
    </citation>
    <scope>NUCLEOTIDE SEQUENCE [LARGE SCALE GENOMIC DNA]</scope>
    <source>
        <strain evidence="1 2">KIGAM252</strain>
    </source>
</reference>
<sequence length="97" mass="10635">MSSEIKIVYGEAEQGLQSISIAAKAFKPSAEDPISGNTLDVVTELTDLSSRLEKLLVTYHSILIQNVETTRQCIAYMKNADDTASTTIRRSGPLEME</sequence>